<dbReference type="EMBL" id="JAUUIA010000502">
    <property type="protein sequence ID" value="MDP0971250.1"/>
    <property type="molecule type" value="Genomic_DNA"/>
</dbReference>
<proteinExistence type="predicted"/>
<evidence type="ECO:0000313" key="2">
    <source>
        <dbReference type="EMBL" id="MDP0971250.1"/>
    </source>
</evidence>
<gene>
    <name evidence="2" type="ORF">Q6294_30375</name>
</gene>
<feature type="signal peptide" evidence="1">
    <location>
        <begin position="1"/>
        <end position="23"/>
    </location>
</feature>
<evidence type="ECO:0000256" key="1">
    <source>
        <dbReference type="SAM" id="SignalP"/>
    </source>
</evidence>
<feature type="non-terminal residue" evidence="2">
    <location>
        <position position="63"/>
    </location>
</feature>
<comment type="caution">
    <text evidence="2">The sequence shown here is derived from an EMBL/GenBank/DDBJ whole genome shotgun (WGS) entry which is preliminary data.</text>
</comment>
<dbReference type="RefSeq" id="WP_305202394.1">
    <property type="nucleotide sequence ID" value="NZ_JAUUIA010000502.1"/>
</dbReference>
<dbReference type="AlphaFoldDB" id="A0AAW8ALG5"/>
<evidence type="ECO:0000313" key="3">
    <source>
        <dbReference type="Proteomes" id="UP001244490"/>
    </source>
</evidence>
<protein>
    <submittedName>
        <fullName evidence="2">Uncharacterized protein</fullName>
    </submittedName>
</protein>
<accession>A0AAW8ALG5</accession>
<organism evidence="2 3">
    <name type="scientific">Klebsiella pneumoniae</name>
    <dbReference type="NCBI Taxonomy" id="573"/>
    <lineage>
        <taxon>Bacteria</taxon>
        <taxon>Pseudomonadati</taxon>
        <taxon>Pseudomonadota</taxon>
        <taxon>Gammaproteobacteria</taxon>
        <taxon>Enterobacterales</taxon>
        <taxon>Enterobacteriaceae</taxon>
        <taxon>Klebsiella/Raoultella group</taxon>
        <taxon>Klebsiella</taxon>
        <taxon>Klebsiella pneumoniae complex</taxon>
    </lineage>
</organism>
<keyword evidence="1" id="KW-0732">Signal</keyword>
<reference evidence="2" key="1">
    <citation type="submission" date="2023-07" db="EMBL/GenBank/DDBJ databases">
        <authorList>
            <person name="Peng Z."/>
        </authorList>
    </citation>
    <scope>NUCLEOTIDE SEQUENCE</scope>
    <source>
        <strain evidence="2">KP219</strain>
    </source>
</reference>
<feature type="chain" id="PRO_5043443182" evidence="1">
    <location>
        <begin position="24"/>
        <end position="63"/>
    </location>
</feature>
<dbReference type="Proteomes" id="UP001244490">
    <property type="component" value="Unassembled WGS sequence"/>
</dbReference>
<name>A0AAW8ALG5_KLEPN</name>
<sequence length="63" mass="6550">MKNHLIPLVGAALLTFGAQFAAAAEVTIAWQGNKALAGVALQAFDTTVSSSEPVFDDYALRLG</sequence>